<feature type="compositionally biased region" description="Basic and acidic residues" evidence="1">
    <location>
        <begin position="33"/>
        <end position="43"/>
    </location>
</feature>
<evidence type="ECO:0000256" key="1">
    <source>
        <dbReference type="SAM" id="MobiDB-lite"/>
    </source>
</evidence>
<dbReference type="Proteomes" id="UP000197215">
    <property type="component" value="Unassembled WGS sequence"/>
</dbReference>
<sequence length="58" mass="6786">MMSFVEWIEFNKKKVKKNVGSTSQSNQQNGSTDIERKVDRDNKTIYTTVVHNKSESEY</sequence>
<name>A0A212T6S9_9BURK</name>
<evidence type="ECO:0000313" key="2">
    <source>
        <dbReference type="EMBL" id="SNC61742.1"/>
    </source>
</evidence>
<feature type="compositionally biased region" description="Low complexity" evidence="1">
    <location>
        <begin position="20"/>
        <end position="32"/>
    </location>
</feature>
<reference evidence="2 3" key="1">
    <citation type="submission" date="2017-06" db="EMBL/GenBank/DDBJ databases">
        <authorList>
            <person name="Kim H.J."/>
            <person name="Triplett B.A."/>
        </authorList>
    </citation>
    <scope>NUCLEOTIDE SEQUENCE [LARGE SCALE GENOMIC DNA]</scope>
    <source>
        <strain evidence="2 3">MWH-VicM1</strain>
    </source>
</reference>
<proteinExistence type="predicted"/>
<dbReference type="EMBL" id="FYEX01000001">
    <property type="protein sequence ID" value="SNC61742.1"/>
    <property type="molecule type" value="Genomic_DNA"/>
</dbReference>
<organism evidence="2 3">
    <name type="scientific">Polynucleobacter victoriensis</name>
    <dbReference type="NCBI Taxonomy" id="2049319"/>
    <lineage>
        <taxon>Bacteria</taxon>
        <taxon>Pseudomonadati</taxon>
        <taxon>Pseudomonadota</taxon>
        <taxon>Betaproteobacteria</taxon>
        <taxon>Burkholderiales</taxon>
        <taxon>Burkholderiaceae</taxon>
        <taxon>Polynucleobacter</taxon>
    </lineage>
</organism>
<dbReference type="AlphaFoldDB" id="A0A212T6S9"/>
<evidence type="ECO:0000313" key="3">
    <source>
        <dbReference type="Proteomes" id="UP000197215"/>
    </source>
</evidence>
<feature type="region of interest" description="Disordered" evidence="1">
    <location>
        <begin position="16"/>
        <end position="58"/>
    </location>
</feature>
<gene>
    <name evidence="2" type="ORF">SAMN06295916_0537</name>
</gene>
<keyword evidence="3" id="KW-1185">Reference proteome</keyword>
<protein>
    <submittedName>
        <fullName evidence="2">Uncharacterized protein</fullName>
    </submittedName>
</protein>
<accession>A0A212T6S9</accession>